<feature type="compositionally biased region" description="Polar residues" evidence="5">
    <location>
        <begin position="543"/>
        <end position="552"/>
    </location>
</feature>
<feature type="transmembrane region" description="Helical" evidence="6">
    <location>
        <begin position="84"/>
        <end position="107"/>
    </location>
</feature>
<keyword evidence="9" id="KW-1185">Reference proteome</keyword>
<protein>
    <submittedName>
        <fullName evidence="8">Regulator of ime2</fullName>
    </submittedName>
</protein>
<dbReference type="Proteomes" id="UP001337655">
    <property type="component" value="Unassembled WGS sequence"/>
</dbReference>
<name>A0AAV9NWM3_9PEZI</name>
<dbReference type="InterPro" id="IPR009571">
    <property type="entry name" value="SUR7/Rim9-like_fungi"/>
</dbReference>
<evidence type="ECO:0000256" key="3">
    <source>
        <dbReference type="ARBA" id="ARBA00022989"/>
    </source>
</evidence>
<comment type="subcellular location">
    <subcellularLocation>
        <location evidence="1">Membrane</location>
        <topology evidence="1">Multi-pass membrane protein</topology>
    </subcellularLocation>
</comment>
<feature type="compositionally biased region" description="Pro residues" evidence="5">
    <location>
        <begin position="396"/>
        <end position="412"/>
    </location>
</feature>
<keyword evidence="3 6" id="KW-1133">Transmembrane helix</keyword>
<proteinExistence type="predicted"/>
<keyword evidence="4 6" id="KW-0472">Membrane</keyword>
<feature type="chain" id="PRO_5043519110" evidence="7">
    <location>
        <begin position="26"/>
        <end position="825"/>
    </location>
</feature>
<organism evidence="8 9">
    <name type="scientific">Saxophila tyrrhenica</name>
    <dbReference type="NCBI Taxonomy" id="1690608"/>
    <lineage>
        <taxon>Eukaryota</taxon>
        <taxon>Fungi</taxon>
        <taxon>Dikarya</taxon>
        <taxon>Ascomycota</taxon>
        <taxon>Pezizomycotina</taxon>
        <taxon>Dothideomycetes</taxon>
        <taxon>Dothideomycetidae</taxon>
        <taxon>Mycosphaerellales</taxon>
        <taxon>Extremaceae</taxon>
        <taxon>Saxophila</taxon>
    </lineage>
</organism>
<evidence type="ECO:0000256" key="1">
    <source>
        <dbReference type="ARBA" id="ARBA00004141"/>
    </source>
</evidence>
<dbReference type="EMBL" id="JAVRRT010000020">
    <property type="protein sequence ID" value="KAK5164289.1"/>
    <property type="molecule type" value="Genomic_DNA"/>
</dbReference>
<feature type="compositionally biased region" description="Gly residues" evidence="5">
    <location>
        <begin position="755"/>
        <end position="767"/>
    </location>
</feature>
<accession>A0AAV9NWM3</accession>
<feature type="compositionally biased region" description="Pro residues" evidence="5">
    <location>
        <begin position="213"/>
        <end position="228"/>
    </location>
</feature>
<evidence type="ECO:0000313" key="9">
    <source>
        <dbReference type="Proteomes" id="UP001337655"/>
    </source>
</evidence>
<dbReference type="RefSeq" id="XP_064654582.1">
    <property type="nucleotide sequence ID" value="XM_064807209.1"/>
</dbReference>
<dbReference type="GO" id="GO:0032153">
    <property type="term" value="C:cell division site"/>
    <property type="evidence" value="ECO:0007669"/>
    <property type="project" value="TreeGrafter"/>
</dbReference>
<comment type="caution">
    <text evidence="8">The sequence shown here is derived from an EMBL/GenBank/DDBJ whole genome shotgun (WGS) entry which is preliminary data.</text>
</comment>
<feature type="compositionally biased region" description="Polar residues" evidence="5">
    <location>
        <begin position="514"/>
        <end position="527"/>
    </location>
</feature>
<dbReference type="InterPro" id="IPR051380">
    <property type="entry name" value="pH-response_reg_palI/RIM9"/>
</dbReference>
<evidence type="ECO:0000256" key="5">
    <source>
        <dbReference type="SAM" id="MobiDB-lite"/>
    </source>
</evidence>
<evidence type="ECO:0000313" key="8">
    <source>
        <dbReference type="EMBL" id="KAK5164289.1"/>
    </source>
</evidence>
<dbReference type="GeneID" id="89931313"/>
<evidence type="ECO:0000256" key="7">
    <source>
        <dbReference type="SAM" id="SignalP"/>
    </source>
</evidence>
<feature type="compositionally biased region" description="Low complexity" evidence="5">
    <location>
        <begin position="553"/>
        <end position="564"/>
    </location>
</feature>
<gene>
    <name evidence="8" type="primary">RIM9</name>
    <name evidence="8" type="ORF">LTR77_009983</name>
</gene>
<keyword evidence="2 6" id="KW-0812">Transmembrane</keyword>
<dbReference type="AlphaFoldDB" id="A0AAV9NWM3"/>
<feature type="compositionally biased region" description="Gly residues" evidence="5">
    <location>
        <begin position="361"/>
        <end position="382"/>
    </location>
</feature>
<dbReference type="GO" id="GO:0005886">
    <property type="term" value="C:plasma membrane"/>
    <property type="evidence" value="ECO:0007669"/>
    <property type="project" value="InterPro"/>
</dbReference>
<evidence type="ECO:0000256" key="4">
    <source>
        <dbReference type="ARBA" id="ARBA00023136"/>
    </source>
</evidence>
<feature type="compositionally biased region" description="Low complexity" evidence="5">
    <location>
        <begin position="319"/>
        <end position="330"/>
    </location>
</feature>
<evidence type="ECO:0000256" key="2">
    <source>
        <dbReference type="ARBA" id="ARBA00022692"/>
    </source>
</evidence>
<dbReference type="PANTHER" id="PTHR28013:SF3">
    <property type="entry name" value="PROTEIN DCV1-RELATED"/>
    <property type="match status" value="1"/>
</dbReference>
<keyword evidence="7" id="KW-0732">Signal</keyword>
<feature type="transmembrane region" description="Helical" evidence="6">
    <location>
        <begin position="151"/>
        <end position="173"/>
    </location>
</feature>
<feature type="region of interest" description="Disordered" evidence="5">
    <location>
        <begin position="206"/>
        <end position="825"/>
    </location>
</feature>
<feature type="compositionally biased region" description="Basic and acidic residues" evidence="5">
    <location>
        <begin position="502"/>
        <end position="511"/>
    </location>
</feature>
<feature type="signal peptide" evidence="7">
    <location>
        <begin position="1"/>
        <end position="25"/>
    </location>
</feature>
<sequence length="825" mass="87273">MLRPATPLTIIFFLAFVLLLLSTLTTPIIQGIPLASYQGYNLGVFGWCKNGRCLPATIGYSTDGLFTGPGADDFSLPQSTRNSLSSILIVHPIAALLTLICTCLGVAAHFHAPSSSPRYLLALLIFTIPTLLVTLLAFLVDILLFVPHMNWGGWIVLAATILIIASSVVTCAMRRTLVSRKARKKRIEENADMNGSNYYNNLNQTRMMTDSSVPPPSTLPRADSPPPMSVGTADDGKGMPQYAAFEMKNGQSRDGTDMMMGSNDDRTPLNPTRDPSIRSHSSHGRREYMQDVAPPPMPMGRPSMDSQGRPRRPSRDQYGNPMGPPDMNMPLRHRASDESFASRGSRGRRGGYGPAPRGYGAPRGGYGPPRGGSYGPRGGFRGGPPPPGWRGRGGYGPPPPGMRPPRPAPPPGYSNGSYYDGGYAPGPRSGPSPTMEQPPPDAFVAGPMIGQAIEMDERTGSPAQPSSPTNQDHYGQAYGLRDSDADVAGLVGLQQDRSGSPMRRESDREASGMRSPTSMYSSDQTSYVPPRAQWGPSDHLQPQRPNASSPLASNMESSHSSNLSPIVSSAPIGTALPPPRHRRAGSEPYYEDVDPRFAVEEPSDDGYMNNPHASGLPTALTPGGMTPGGLAQTMPGNFPATPGAPQQQQQQQPSGGHYGQYRTQPPAPDPAYLHPTYPGPSTNGPDSDAHLVPGAVDPNTIPNSNSSQENLPDGARSPNYGDGGSERASEASHFTSISERPVNPNWRPASVSGSRGPGSAYGGGAYQGGPPQRRREDVILGGNPDFSIPGMGPARGGGRTGNLAGVGRNPGAGAAVPGGRYPTDI</sequence>
<feature type="compositionally biased region" description="Polar residues" evidence="5">
    <location>
        <begin position="461"/>
        <end position="473"/>
    </location>
</feature>
<evidence type="ECO:0000256" key="6">
    <source>
        <dbReference type="SAM" id="Phobius"/>
    </source>
</evidence>
<dbReference type="PANTHER" id="PTHR28013">
    <property type="entry name" value="PROTEIN DCV1-RELATED"/>
    <property type="match status" value="1"/>
</dbReference>
<dbReference type="GO" id="GO:0035838">
    <property type="term" value="C:growing cell tip"/>
    <property type="evidence" value="ECO:0007669"/>
    <property type="project" value="TreeGrafter"/>
</dbReference>
<feature type="compositionally biased region" description="Polar residues" evidence="5">
    <location>
        <begin position="700"/>
        <end position="710"/>
    </location>
</feature>
<reference evidence="8 9" key="1">
    <citation type="submission" date="2023-08" db="EMBL/GenBank/DDBJ databases">
        <title>Black Yeasts Isolated from many extreme environments.</title>
        <authorList>
            <person name="Coleine C."/>
            <person name="Stajich J.E."/>
            <person name="Selbmann L."/>
        </authorList>
    </citation>
    <scope>NUCLEOTIDE SEQUENCE [LARGE SCALE GENOMIC DNA]</scope>
    <source>
        <strain evidence="8 9">CCFEE 5935</strain>
    </source>
</reference>
<dbReference type="Pfam" id="PF06687">
    <property type="entry name" value="SUR7"/>
    <property type="match status" value="1"/>
</dbReference>
<feature type="compositionally biased region" description="Low complexity" evidence="5">
    <location>
        <begin position="413"/>
        <end position="422"/>
    </location>
</feature>
<feature type="transmembrane region" description="Helical" evidence="6">
    <location>
        <begin position="119"/>
        <end position="145"/>
    </location>
</feature>